<evidence type="ECO:0000313" key="3">
    <source>
        <dbReference type="Proteomes" id="UP000266698"/>
    </source>
</evidence>
<dbReference type="RefSeq" id="WP_118375524.1">
    <property type="nucleotide sequence ID" value="NZ_DAWDNE010000073.1"/>
</dbReference>
<protein>
    <submittedName>
        <fullName evidence="2">Uncharacterized protein</fullName>
    </submittedName>
</protein>
<reference evidence="2 3" key="1">
    <citation type="submission" date="2018-08" db="EMBL/GenBank/DDBJ databases">
        <title>A genome reference for cultivated species of the human gut microbiota.</title>
        <authorList>
            <person name="Zou Y."/>
            <person name="Xue W."/>
            <person name="Luo G."/>
        </authorList>
    </citation>
    <scope>NUCLEOTIDE SEQUENCE [LARGE SCALE GENOMIC DNA]</scope>
    <source>
        <strain evidence="2 3">AF36-2BH</strain>
    </source>
</reference>
<dbReference type="AlphaFoldDB" id="A0A396FJB5"/>
<gene>
    <name evidence="2" type="ORF">DW001_11420</name>
</gene>
<sequence>MKRKMTCIVLGLTTLLMVGSTTAVSAYTKSNFSCTATKLMDGESTHIKKYAGSTKAETTVSSMTKKGKSYEMWVEKGSTGTNVTFHYGFTNTCTKRLPYNRPAYQNDSYDAKLNIGTSLNNFETCTFSGAWSPNLHAGD</sequence>
<feature type="chain" id="PRO_5038610477" evidence="1">
    <location>
        <begin position="26"/>
        <end position="139"/>
    </location>
</feature>
<keyword evidence="1" id="KW-0732">Signal</keyword>
<evidence type="ECO:0000256" key="1">
    <source>
        <dbReference type="SAM" id="SignalP"/>
    </source>
</evidence>
<proteinExistence type="predicted"/>
<name>A0A396FJB5_9FIRM</name>
<dbReference type="EMBL" id="QRPB01000014">
    <property type="protein sequence ID" value="RHL77652.1"/>
    <property type="molecule type" value="Genomic_DNA"/>
</dbReference>
<feature type="signal peptide" evidence="1">
    <location>
        <begin position="1"/>
        <end position="25"/>
    </location>
</feature>
<accession>A0A396FJB5</accession>
<comment type="caution">
    <text evidence="2">The sequence shown here is derived from an EMBL/GenBank/DDBJ whole genome shotgun (WGS) entry which is preliminary data.</text>
</comment>
<evidence type="ECO:0000313" key="2">
    <source>
        <dbReference type="EMBL" id="RHL77652.1"/>
    </source>
</evidence>
<organism evidence="2 3">
    <name type="scientific">Agathobacter rectalis</name>
    <dbReference type="NCBI Taxonomy" id="39491"/>
    <lineage>
        <taxon>Bacteria</taxon>
        <taxon>Bacillati</taxon>
        <taxon>Bacillota</taxon>
        <taxon>Clostridia</taxon>
        <taxon>Lachnospirales</taxon>
        <taxon>Lachnospiraceae</taxon>
        <taxon>Agathobacter</taxon>
    </lineage>
</organism>
<dbReference type="Proteomes" id="UP000266698">
    <property type="component" value="Unassembled WGS sequence"/>
</dbReference>